<feature type="compositionally biased region" description="Basic and acidic residues" evidence="1">
    <location>
        <begin position="480"/>
        <end position="498"/>
    </location>
</feature>
<feature type="region of interest" description="Disordered" evidence="1">
    <location>
        <begin position="1098"/>
        <end position="1202"/>
    </location>
</feature>
<feature type="compositionally biased region" description="Low complexity" evidence="1">
    <location>
        <begin position="952"/>
        <end position="962"/>
    </location>
</feature>
<feature type="region of interest" description="Disordered" evidence="1">
    <location>
        <begin position="1561"/>
        <end position="1766"/>
    </location>
</feature>
<evidence type="ECO:0000313" key="3">
    <source>
        <dbReference type="Proteomes" id="UP000076154"/>
    </source>
</evidence>
<feature type="region of interest" description="Disordered" evidence="1">
    <location>
        <begin position="1422"/>
        <end position="1509"/>
    </location>
</feature>
<feature type="compositionally biased region" description="Basic and acidic residues" evidence="1">
    <location>
        <begin position="903"/>
        <end position="913"/>
    </location>
</feature>
<feature type="compositionally biased region" description="Low complexity" evidence="1">
    <location>
        <begin position="187"/>
        <end position="197"/>
    </location>
</feature>
<feature type="compositionally biased region" description="Low complexity" evidence="1">
    <location>
        <begin position="663"/>
        <end position="672"/>
    </location>
</feature>
<feature type="compositionally biased region" description="Low complexity" evidence="1">
    <location>
        <begin position="1100"/>
        <end position="1117"/>
    </location>
</feature>
<feature type="compositionally biased region" description="Basic and acidic residues" evidence="1">
    <location>
        <begin position="1634"/>
        <end position="1688"/>
    </location>
</feature>
<dbReference type="GO" id="GO:0044389">
    <property type="term" value="F:ubiquitin-like protein ligase binding"/>
    <property type="evidence" value="ECO:0007669"/>
    <property type="project" value="TreeGrafter"/>
</dbReference>
<feature type="compositionally biased region" description="Basic and acidic residues" evidence="1">
    <location>
        <begin position="799"/>
        <end position="832"/>
    </location>
</feature>
<feature type="region of interest" description="Disordered" evidence="1">
    <location>
        <begin position="663"/>
        <end position="776"/>
    </location>
</feature>
<feature type="compositionally biased region" description="Basic and acidic residues" evidence="1">
    <location>
        <begin position="1026"/>
        <end position="1073"/>
    </location>
</feature>
<protein>
    <submittedName>
        <fullName evidence="2">Uncharacterized protein</fullName>
    </submittedName>
</protein>
<dbReference type="InParanoid" id="A0A369KGQ7"/>
<dbReference type="EMBL" id="LUEZ02000003">
    <property type="protein sequence ID" value="RDB30914.1"/>
    <property type="molecule type" value="Genomic_DNA"/>
</dbReference>
<feature type="compositionally biased region" description="Low complexity" evidence="1">
    <location>
        <begin position="1622"/>
        <end position="1632"/>
    </location>
</feature>
<gene>
    <name evidence="2" type="ORF">Hypma_004887</name>
</gene>
<dbReference type="PANTHER" id="PTHR48176:SF1">
    <property type="entry name" value="DDRGK DOMAIN-CONTAINING PROTEIN 1"/>
    <property type="match status" value="1"/>
</dbReference>
<sequence length="1785" mass="194486">MGAAEGPSLLFNAAADVPPPLLSLACRFIPYDQWLTTHIDPSWKVKQVKLWILSKCLGVSFDAPHSQSQSQSQAQTIAQIPTQTQPPAPRYRPASPITFAPDPRRRPISPILFAKGNPKKSGNVKSDGDTATVTGHGEDNVEDDEAAVGAGYEEDDEWDTADEGDDEYLNGLGDVIEPQLPAPPVTAKPTTTTNTTSGSAAPWLKYNINAASYTLLRFSTGQILEDDLSVSWYDLASFELLELHAHLPVEPLPPSFTASMTPAMISTLEAAGAHTTEAGTSTKHRRTTSLYSISSAAPGGSHSHDAHGHAHMQTYLPKLNRIALHIYILPYWEGYVRTLRVVWREQEPPFANFANGYGYGYGYGYGGSTGMGDALIAVGGRRDGRIVRGGAPAVGIGRGRTTSVEWKLRWVVIREGVLSVCKNREDPMPTHVLPLSALTALRGADQLEKSPYFAKHQQQHQGPSIIGNSPSKPKSKSKPKGKDKSKLKQKGKERDRESIAPSVATSSHGHTYSSHSHTQSQHAYAYPASASTRSLRSSTTHTHTAHIDSASDSDSDVSRFTNTRARRRESGMSFAFGGSNIPPSKNVERSGKKTTSQMIEDEALEDLRIVCIKFRSADRFKGAAGPAPKTESHGVGAGDTRTKRYSSTLGYGYALSGGGVGVTNPTATTTTTAGGGGSGTENRNRGAYLRSLTGGEERKAKEKEKRKEKEREKEKMRGKGRLPWEKDRDPMVNEREREKNKSKAKGKGKERERDWIPTFGIKAKDKEKEKDADTSGGGTALLGGIGMGLGLGLSAGVQDAKDRYKEKERERRKAIIQRERERERQEKGRFMPEAETQSVLSYATQGTAVPSESSGSSYITFAKAPTSSDALSSSDGEGEGEMDEEGEDEGEYEQEEDAQTESVHFDELAKTEDGTVEADADVEDTCIDVDEGSDSPLSYAIHPAAAHPPTPSSSSHAHPHSALQEVGSDDVESDAWSSPVFAHTDDSTDIGLSDDADKGDPYRYGYRYGYQYESIEAARWGVSHGGGEHESVHEEEDRLVKERANLERRKEKERARRKEEEREKQKERDKEEWLILDMGTDLAFTSFLRILHRHMGQPMSSSFVSSTPIFSSQTPNSTPTPTPTPTPFPSPSSSRTTGPGSQSFHWAPSPISEHTHGEGAGGYATPSTARASAEFSTHEADPVSPSSISSHSDRFRYEPPQHPPVLAELSHPPSDTPTALGILPYPEWRTEVAQRAQRAGMGDVSRAMRWVLWQNGKQLDLDLEEVRNRRFDNERASAEIRRKRRETMSLKHRRRSTTSRASTIMGAASGKVRPTTGDSDISDDTGRMIGMSDSEEESSEAEWQGWMADLHRQHKAQAQLKNDEEAAAAADADAASVVARAPEDVIIEPPRSAEEDIQRVMDRRRALEPSAVVTAFYASPPVASSSVMSTPSATLYSPSSSESLARQRARALSFSPVDRSSSPVPSTNPSSSHSNHGHTHSQSTSPLANPNVRRQLLPTGSGLSHSTSMYATGLKGASNIAEQALRRPSMPTLSDQPIPIVSPHVSIVRSPTTSTFSSTQAFHHQTHSPPFSPNASSSFPVPPEGPQYTTQTFISAGSSSTMPRRDSSAGLSGIGGPGGSLGRSSSVLTRGGLLKKDAAKEAERVKEKEREREKRAREKEEKAKEKEDKAKEKDRVKDMEREAKEARKAQRPKLSVATTSHHRLPQPQTAQQVRSPMAAETRRFIMRRVKSGSNLNAEIGDDEEPPASPTREDASTSHAKKKKRGVLVRGIVKGLDSAMELVDGK</sequence>
<dbReference type="OrthoDB" id="3225203at2759"/>
<dbReference type="Proteomes" id="UP000076154">
    <property type="component" value="Unassembled WGS sequence"/>
</dbReference>
<feature type="compositionally biased region" description="Polar residues" evidence="1">
    <location>
        <begin position="1435"/>
        <end position="1444"/>
    </location>
</feature>
<feature type="compositionally biased region" description="Pro residues" evidence="1">
    <location>
        <begin position="1118"/>
        <end position="1130"/>
    </location>
</feature>
<feature type="compositionally biased region" description="Low complexity" evidence="1">
    <location>
        <begin position="1453"/>
        <end position="1485"/>
    </location>
</feature>
<evidence type="ECO:0000313" key="2">
    <source>
        <dbReference type="EMBL" id="RDB30914.1"/>
    </source>
</evidence>
<feature type="region of interest" description="Disordered" evidence="1">
    <location>
        <begin position="63"/>
        <end position="145"/>
    </location>
</feature>
<comment type="caution">
    <text evidence="2">The sequence shown here is derived from an EMBL/GenBank/DDBJ whole genome shotgun (WGS) entry which is preliminary data.</text>
</comment>
<feature type="region of interest" description="Disordered" evidence="1">
    <location>
        <begin position="797"/>
        <end position="1001"/>
    </location>
</feature>
<proteinExistence type="predicted"/>
<feature type="compositionally biased region" description="Low complexity" evidence="1">
    <location>
        <begin position="504"/>
        <end position="552"/>
    </location>
</feature>
<feature type="compositionally biased region" description="Basic and acidic residues" evidence="1">
    <location>
        <begin position="695"/>
        <end position="755"/>
    </location>
</feature>
<feature type="compositionally biased region" description="Low complexity" evidence="1">
    <location>
        <begin position="66"/>
        <end position="83"/>
    </location>
</feature>
<feature type="region of interest" description="Disordered" evidence="1">
    <location>
        <begin position="453"/>
        <end position="594"/>
    </location>
</feature>
<organism evidence="2 3">
    <name type="scientific">Hypsizygus marmoreus</name>
    <name type="common">White beech mushroom</name>
    <name type="synonym">Agaricus marmoreus</name>
    <dbReference type="NCBI Taxonomy" id="39966"/>
    <lineage>
        <taxon>Eukaryota</taxon>
        <taxon>Fungi</taxon>
        <taxon>Dikarya</taxon>
        <taxon>Basidiomycota</taxon>
        <taxon>Agaricomycotina</taxon>
        <taxon>Agaricomycetes</taxon>
        <taxon>Agaricomycetidae</taxon>
        <taxon>Agaricales</taxon>
        <taxon>Tricholomatineae</taxon>
        <taxon>Lyophyllaceae</taxon>
        <taxon>Hypsizygus</taxon>
    </lineage>
</organism>
<feature type="compositionally biased region" description="Polar residues" evidence="1">
    <location>
        <begin position="1587"/>
        <end position="1602"/>
    </location>
</feature>
<feature type="compositionally biased region" description="Gly residues" evidence="1">
    <location>
        <begin position="1612"/>
        <end position="1621"/>
    </location>
</feature>
<keyword evidence="3" id="KW-1185">Reference proteome</keyword>
<feature type="compositionally biased region" description="Acidic residues" evidence="1">
    <location>
        <begin position="876"/>
        <end position="899"/>
    </location>
</feature>
<feature type="compositionally biased region" description="Low complexity" evidence="1">
    <location>
        <begin position="462"/>
        <end position="472"/>
    </location>
</feature>
<dbReference type="STRING" id="39966.A0A369KGQ7"/>
<dbReference type="InterPro" id="IPR050899">
    <property type="entry name" value="DDRGK_domain-containing"/>
</dbReference>
<reference evidence="2" key="1">
    <citation type="submission" date="2018-04" db="EMBL/GenBank/DDBJ databases">
        <title>Whole genome sequencing of Hypsizygus marmoreus.</title>
        <authorList>
            <person name="Choi I.-G."/>
            <person name="Min B."/>
            <person name="Kim J.-G."/>
            <person name="Kim S."/>
            <person name="Oh Y.-L."/>
            <person name="Kong W.-S."/>
            <person name="Park H."/>
            <person name="Jeong J."/>
            <person name="Song E.-S."/>
        </authorList>
    </citation>
    <scope>NUCLEOTIDE SEQUENCE [LARGE SCALE GENOMIC DNA]</scope>
    <source>
        <strain evidence="2">51987-8</strain>
    </source>
</reference>
<evidence type="ECO:0000256" key="1">
    <source>
        <dbReference type="SAM" id="MobiDB-lite"/>
    </source>
</evidence>
<feature type="compositionally biased region" description="Acidic residues" evidence="1">
    <location>
        <begin position="914"/>
        <end position="933"/>
    </location>
</feature>
<feature type="compositionally biased region" description="Low complexity" evidence="1">
    <location>
        <begin position="1131"/>
        <end position="1143"/>
    </location>
</feature>
<feature type="compositionally biased region" description="Low complexity" evidence="1">
    <location>
        <begin position="1422"/>
        <end position="1434"/>
    </location>
</feature>
<name>A0A369KGQ7_HYPMA</name>
<feature type="compositionally biased region" description="Basic and acidic residues" evidence="1">
    <location>
        <begin position="762"/>
        <end position="773"/>
    </location>
</feature>
<feature type="region of interest" description="Disordered" evidence="1">
    <location>
        <begin position="621"/>
        <end position="641"/>
    </location>
</feature>
<dbReference type="SUPFAM" id="SSF50729">
    <property type="entry name" value="PH domain-like"/>
    <property type="match status" value="1"/>
</dbReference>
<accession>A0A369KGQ7</accession>
<feature type="region of interest" description="Disordered" evidence="1">
    <location>
        <begin position="1022"/>
        <end position="1075"/>
    </location>
</feature>
<feature type="compositionally biased region" description="Polar residues" evidence="1">
    <location>
        <begin position="835"/>
        <end position="859"/>
    </location>
</feature>
<feature type="region of interest" description="Disordered" evidence="1">
    <location>
        <begin position="177"/>
        <end position="197"/>
    </location>
</feature>
<dbReference type="PANTHER" id="PTHR48176">
    <property type="entry name" value="DDRGK DOMAIN-CONTAINING PROTEIN 1"/>
    <property type="match status" value="1"/>
</dbReference>